<feature type="binding site" evidence="8">
    <location>
        <position position="188"/>
    </location>
    <ligand>
        <name>Zn(2+)</name>
        <dbReference type="ChEBI" id="CHEBI:29105"/>
    </ligand>
</feature>
<dbReference type="PANTHER" id="PTHR11113:SF14">
    <property type="entry name" value="N-ACETYLGLUCOSAMINE-6-PHOSPHATE DEACETYLASE"/>
    <property type="match status" value="1"/>
</dbReference>
<dbReference type="InterPro" id="IPR006680">
    <property type="entry name" value="Amidohydro-rel"/>
</dbReference>
<feature type="active site" description="Proton donor/acceptor" evidence="6">
    <location>
        <position position="267"/>
    </location>
</feature>
<comment type="caution">
    <text evidence="10">The sequence shown here is derived from an EMBL/GenBank/DDBJ whole genome shotgun (WGS) entry which is preliminary data.</text>
</comment>
<evidence type="ECO:0000313" key="10">
    <source>
        <dbReference type="EMBL" id="PAU96995.1"/>
    </source>
</evidence>
<organism evidence="10 11">
    <name type="scientific">Paracoccus salipaludis</name>
    <dbReference type="NCBI Taxonomy" id="2032623"/>
    <lineage>
        <taxon>Bacteria</taxon>
        <taxon>Pseudomonadati</taxon>
        <taxon>Pseudomonadota</taxon>
        <taxon>Alphaproteobacteria</taxon>
        <taxon>Rhodobacterales</taxon>
        <taxon>Paracoccaceae</taxon>
        <taxon>Paracoccus</taxon>
    </lineage>
</organism>
<evidence type="ECO:0000259" key="9">
    <source>
        <dbReference type="Pfam" id="PF01979"/>
    </source>
</evidence>
<reference evidence="10 11" key="1">
    <citation type="submission" date="2017-09" db="EMBL/GenBank/DDBJ databases">
        <title>Paracoccus alkalisoli sp. nov., isolated from saline alkaline soil.</title>
        <authorList>
            <person name="Dong X."/>
            <person name="Zhang G."/>
        </authorList>
    </citation>
    <scope>NUCLEOTIDE SEQUENCE [LARGE SCALE GENOMIC DNA]</scope>
    <source>
        <strain evidence="10 11">WN007</strain>
    </source>
</reference>
<dbReference type="InterPro" id="IPR032466">
    <property type="entry name" value="Metal_Hydrolase"/>
</dbReference>
<dbReference type="RefSeq" id="WP_095640369.1">
    <property type="nucleotide sequence ID" value="NZ_NSJZ01000008.1"/>
</dbReference>
<evidence type="ECO:0000256" key="5">
    <source>
        <dbReference type="PIRNR" id="PIRNR038994"/>
    </source>
</evidence>
<feature type="binding site" evidence="8">
    <location>
        <position position="209"/>
    </location>
    <ligand>
        <name>Zn(2+)</name>
        <dbReference type="ChEBI" id="CHEBI:29105"/>
    </ligand>
</feature>
<feature type="binding site" evidence="7">
    <location>
        <position position="133"/>
    </location>
    <ligand>
        <name>substrate</name>
    </ligand>
</feature>
<evidence type="ECO:0000256" key="8">
    <source>
        <dbReference type="PIRSR" id="PIRSR038994-3"/>
    </source>
</evidence>
<protein>
    <submittedName>
        <fullName evidence="10">N-acetylglucosamine-6-phosphate deacetylase</fullName>
    </submittedName>
</protein>
<feature type="binding site" evidence="7">
    <location>
        <position position="220"/>
    </location>
    <ligand>
        <name>substrate</name>
    </ligand>
</feature>
<accession>A0A2A2GJF2</accession>
<dbReference type="GO" id="GO:0008448">
    <property type="term" value="F:N-acetylglucosamine-6-phosphate deacetylase activity"/>
    <property type="evidence" value="ECO:0007669"/>
    <property type="project" value="InterPro"/>
</dbReference>
<feature type="binding site" evidence="7">
    <location>
        <position position="243"/>
    </location>
    <ligand>
        <name>substrate</name>
    </ligand>
</feature>
<dbReference type="InterPro" id="IPR011059">
    <property type="entry name" value="Metal-dep_hydrolase_composite"/>
</dbReference>
<comment type="cofactor">
    <cofactor evidence="8">
        <name>a divalent metal cation</name>
        <dbReference type="ChEBI" id="CHEBI:60240"/>
    </cofactor>
    <text evidence="8">Binds 1 divalent metal cation per subunit.</text>
</comment>
<evidence type="ECO:0000256" key="4">
    <source>
        <dbReference type="ARBA" id="ARBA00023277"/>
    </source>
</evidence>
<dbReference type="GO" id="GO:0006046">
    <property type="term" value="P:N-acetylglucosamine catabolic process"/>
    <property type="evidence" value="ECO:0007669"/>
    <property type="project" value="TreeGrafter"/>
</dbReference>
<dbReference type="Proteomes" id="UP000218023">
    <property type="component" value="Unassembled WGS sequence"/>
</dbReference>
<evidence type="ECO:0000313" key="11">
    <source>
        <dbReference type="Proteomes" id="UP000218023"/>
    </source>
</evidence>
<evidence type="ECO:0000256" key="2">
    <source>
        <dbReference type="ARBA" id="ARBA00022723"/>
    </source>
</evidence>
<feature type="binding site" evidence="7">
    <location>
        <begin position="212"/>
        <end position="213"/>
    </location>
    <ligand>
        <name>substrate</name>
    </ligand>
</feature>
<keyword evidence="11" id="KW-1185">Reference proteome</keyword>
<keyword evidence="4 5" id="KW-0119">Carbohydrate metabolism</keyword>
<dbReference type="Gene3D" id="3.20.20.140">
    <property type="entry name" value="Metal-dependent hydrolases"/>
    <property type="match status" value="1"/>
</dbReference>
<dbReference type="AlphaFoldDB" id="A0A2A2GJF2"/>
<keyword evidence="3 5" id="KW-0378">Hydrolase</keyword>
<dbReference type="InterPro" id="IPR003764">
    <property type="entry name" value="GlcNAc_6-P_deAcase"/>
</dbReference>
<feature type="binding site" evidence="8">
    <location>
        <position position="122"/>
    </location>
    <ligand>
        <name>Zn(2+)</name>
        <dbReference type="ChEBI" id="CHEBI:29105"/>
    </ligand>
</feature>
<dbReference type="GO" id="GO:0046872">
    <property type="term" value="F:metal ion binding"/>
    <property type="evidence" value="ECO:0007669"/>
    <property type="project" value="UniProtKB-KW"/>
</dbReference>
<dbReference type="SUPFAM" id="SSF51556">
    <property type="entry name" value="Metallo-dependent hydrolases"/>
    <property type="match status" value="1"/>
</dbReference>
<evidence type="ECO:0000256" key="1">
    <source>
        <dbReference type="ARBA" id="ARBA00010716"/>
    </source>
</evidence>
<evidence type="ECO:0000256" key="3">
    <source>
        <dbReference type="ARBA" id="ARBA00022801"/>
    </source>
</evidence>
<dbReference type="Pfam" id="PF01979">
    <property type="entry name" value="Amidohydro_1"/>
    <property type="match status" value="1"/>
</dbReference>
<feature type="domain" description="Amidohydrolase-related" evidence="9">
    <location>
        <begin position="47"/>
        <end position="349"/>
    </location>
</feature>
<evidence type="ECO:0000256" key="7">
    <source>
        <dbReference type="PIRSR" id="PIRSR038994-2"/>
    </source>
</evidence>
<dbReference type="Gene3D" id="2.30.40.10">
    <property type="entry name" value="Urease, subunit C, domain 1"/>
    <property type="match status" value="1"/>
</dbReference>
<evidence type="ECO:0000256" key="6">
    <source>
        <dbReference type="PIRSR" id="PIRSR038994-1"/>
    </source>
</evidence>
<keyword evidence="2 8" id="KW-0479">Metal-binding</keyword>
<feature type="binding site" evidence="7">
    <location>
        <begin position="299"/>
        <end position="301"/>
    </location>
    <ligand>
        <name>substrate</name>
    </ligand>
</feature>
<name>A0A2A2GJF2_9RHOB</name>
<sequence length="369" mass="38220">MDLLIAPGLTWVRGALREGLGVRLRDGRVVSAGPLGSATPDLRVHLLMPGATDLQVNGGGGVLFNADPSPGGIAAIRAAHHGLGTHAILPTVITDAPDVMEAAAEAVIAAREAPGIAGIHIEGPHIAPERRGTHDARHVRPLDERTLAVLSRLRAAGVPVLLTLAPERADPALLARAAALGVVLSAGHSSATAEEAQAAFDRGVTMVTHLFNAMPPLHHRDPGLAAAAILSDAWVGLIPDGIHVDWAMLRLALAARPRPDRCFIVSDAMPTVGGPDAFTLYGRRIEVRDRRLVNAEGALAGAHVDMLTGVARLHRQGGVPLESCIAMATDAPRAAMGLPPLEIAPGTPAGSLAVLDEALGFAGWLDRLL</sequence>
<comment type="similarity">
    <text evidence="1 5">Belongs to the metallo-dependent hydrolases superfamily. NagA family.</text>
</comment>
<proteinExistence type="inferred from homology"/>
<dbReference type="PIRSF" id="PIRSF038994">
    <property type="entry name" value="NagA"/>
    <property type="match status" value="1"/>
</dbReference>
<dbReference type="PANTHER" id="PTHR11113">
    <property type="entry name" value="N-ACETYLGLUCOSAMINE-6-PHOSPHATE DEACETYLASE"/>
    <property type="match status" value="1"/>
</dbReference>
<gene>
    <name evidence="10" type="ORF">CK240_10875</name>
</gene>
<dbReference type="EMBL" id="NSJZ01000008">
    <property type="protein sequence ID" value="PAU96995.1"/>
    <property type="molecule type" value="Genomic_DNA"/>
</dbReference>